<feature type="chain" id="PRO_5001822594" description="Knottins-like domain-containing protein" evidence="7">
    <location>
        <begin position="22"/>
        <end position="125"/>
    </location>
</feature>
<keyword evidence="3" id="KW-0295">Fungicide</keyword>
<dbReference type="Gramene" id="KFK33429">
    <property type="protein sequence ID" value="KFK33429"/>
    <property type="gene ID" value="AALP_AA5G012100"/>
</dbReference>
<dbReference type="Proteomes" id="UP000029120">
    <property type="component" value="Chromosome 5"/>
</dbReference>
<dbReference type="InterPro" id="IPR003614">
    <property type="entry name" value="Knottins"/>
</dbReference>
<keyword evidence="10" id="KW-1185">Reference proteome</keyword>
<dbReference type="SMART" id="SM00505">
    <property type="entry name" value="Knot1"/>
    <property type="match status" value="1"/>
</dbReference>
<comment type="similarity">
    <text evidence="1">Belongs to the DEFL family.</text>
</comment>
<dbReference type="GO" id="GO:0031640">
    <property type="term" value="P:killing of cells of another organism"/>
    <property type="evidence" value="ECO:0007669"/>
    <property type="project" value="UniProtKB-KW"/>
</dbReference>
<feature type="signal peptide" evidence="7">
    <location>
        <begin position="1"/>
        <end position="21"/>
    </location>
</feature>
<dbReference type="InterPro" id="IPR036574">
    <property type="entry name" value="Scorpion_toxin-like_sf"/>
</dbReference>
<dbReference type="GO" id="GO:0050832">
    <property type="term" value="P:defense response to fungus"/>
    <property type="evidence" value="ECO:0007669"/>
    <property type="project" value="UniProtKB-KW"/>
</dbReference>
<evidence type="ECO:0000313" key="10">
    <source>
        <dbReference type="Proteomes" id="UP000029120"/>
    </source>
</evidence>
<sequence length="125" mass="14138">MKLSMHLVSPILICFMLLVATEMGHMPVEANTCKALSQRFKGLSMRLVSTVLMISFMLLVTTEISLVEARLCMTPSKDFRNYCLSSNNCAIICRHERAEFKGGECSGWIRRRCLCTLECPKKKAN</sequence>
<dbReference type="AlphaFoldDB" id="A0A087GU77"/>
<dbReference type="EMBL" id="CM002873">
    <property type="protein sequence ID" value="KFK33429.1"/>
    <property type="molecule type" value="Genomic_DNA"/>
</dbReference>
<evidence type="ECO:0000256" key="3">
    <source>
        <dbReference type="ARBA" id="ARBA00022577"/>
    </source>
</evidence>
<keyword evidence="6" id="KW-0472">Membrane</keyword>
<dbReference type="PANTHER" id="PTHR33147:SF39">
    <property type="entry name" value="DRO1 PROTEIN-RELATED"/>
    <property type="match status" value="1"/>
</dbReference>
<dbReference type="PANTHER" id="PTHR33147">
    <property type="entry name" value="DEFENSIN-LIKE PROTEIN 1"/>
    <property type="match status" value="1"/>
</dbReference>
<evidence type="ECO:0000256" key="7">
    <source>
        <dbReference type="SAM" id="SignalP"/>
    </source>
</evidence>
<keyword evidence="6" id="KW-1133">Transmembrane helix</keyword>
<evidence type="ECO:0000256" key="6">
    <source>
        <dbReference type="SAM" id="Phobius"/>
    </source>
</evidence>
<dbReference type="Pfam" id="PF00304">
    <property type="entry name" value="Gamma-thionin"/>
    <property type="match status" value="1"/>
</dbReference>
<keyword evidence="4" id="KW-0611">Plant defense</keyword>
<accession>A0A087GU77</accession>
<evidence type="ECO:0000313" key="9">
    <source>
        <dbReference type="EMBL" id="KFK33429.1"/>
    </source>
</evidence>
<evidence type="ECO:0000256" key="4">
    <source>
        <dbReference type="ARBA" id="ARBA00022821"/>
    </source>
</evidence>
<dbReference type="SUPFAM" id="SSF57095">
    <property type="entry name" value="Scorpion toxin-like"/>
    <property type="match status" value="1"/>
</dbReference>
<organism evidence="9 10">
    <name type="scientific">Arabis alpina</name>
    <name type="common">Alpine rock-cress</name>
    <dbReference type="NCBI Taxonomy" id="50452"/>
    <lineage>
        <taxon>Eukaryota</taxon>
        <taxon>Viridiplantae</taxon>
        <taxon>Streptophyta</taxon>
        <taxon>Embryophyta</taxon>
        <taxon>Tracheophyta</taxon>
        <taxon>Spermatophyta</taxon>
        <taxon>Magnoliopsida</taxon>
        <taxon>eudicotyledons</taxon>
        <taxon>Gunneridae</taxon>
        <taxon>Pentapetalae</taxon>
        <taxon>rosids</taxon>
        <taxon>malvids</taxon>
        <taxon>Brassicales</taxon>
        <taxon>Brassicaceae</taxon>
        <taxon>Arabideae</taxon>
        <taxon>Arabis</taxon>
    </lineage>
</organism>
<evidence type="ECO:0000256" key="1">
    <source>
        <dbReference type="ARBA" id="ARBA00006722"/>
    </source>
</evidence>
<name>A0A087GU77_ARAAL</name>
<keyword evidence="7" id="KW-0732">Signal</keyword>
<feature type="transmembrane region" description="Helical" evidence="6">
    <location>
        <begin position="46"/>
        <end position="67"/>
    </location>
</feature>
<gene>
    <name evidence="9" type="ordered locus">AALP_Aa5g012100</name>
</gene>
<proteinExistence type="inferred from homology"/>
<dbReference type="OrthoDB" id="1057497at2759"/>
<dbReference type="Gene3D" id="3.30.30.10">
    <property type="entry name" value="Knottin, scorpion toxin-like"/>
    <property type="match status" value="1"/>
</dbReference>
<reference evidence="10" key="1">
    <citation type="journal article" date="2015" name="Nat. Plants">
        <title>Genome expansion of Arabis alpina linked with retrotransposition and reduced symmetric DNA methylation.</title>
        <authorList>
            <person name="Willing E.M."/>
            <person name="Rawat V."/>
            <person name="Mandakova T."/>
            <person name="Maumus F."/>
            <person name="James G.V."/>
            <person name="Nordstroem K.J."/>
            <person name="Becker C."/>
            <person name="Warthmann N."/>
            <person name="Chica C."/>
            <person name="Szarzynska B."/>
            <person name="Zytnicki M."/>
            <person name="Albani M.C."/>
            <person name="Kiefer C."/>
            <person name="Bergonzi S."/>
            <person name="Castaings L."/>
            <person name="Mateos J.L."/>
            <person name="Berns M.C."/>
            <person name="Bujdoso N."/>
            <person name="Piofczyk T."/>
            <person name="de Lorenzo L."/>
            <person name="Barrero-Sicilia C."/>
            <person name="Mateos I."/>
            <person name="Piednoel M."/>
            <person name="Hagmann J."/>
            <person name="Chen-Min-Tao R."/>
            <person name="Iglesias-Fernandez R."/>
            <person name="Schuster S.C."/>
            <person name="Alonso-Blanco C."/>
            <person name="Roudier F."/>
            <person name="Carbonero P."/>
            <person name="Paz-Ares J."/>
            <person name="Davis S.J."/>
            <person name="Pecinka A."/>
            <person name="Quesneville H."/>
            <person name="Colot V."/>
            <person name="Lysak M.A."/>
            <person name="Weigel D."/>
            <person name="Coupland G."/>
            <person name="Schneeberger K."/>
        </authorList>
    </citation>
    <scope>NUCLEOTIDE SEQUENCE [LARGE SCALE GENOMIC DNA]</scope>
    <source>
        <strain evidence="10">cv. Pajares</strain>
    </source>
</reference>
<feature type="domain" description="Knottins-like" evidence="8">
    <location>
        <begin position="71"/>
        <end position="119"/>
    </location>
</feature>
<keyword evidence="2" id="KW-0929">Antimicrobial</keyword>
<evidence type="ECO:0000259" key="8">
    <source>
        <dbReference type="SMART" id="SM00505"/>
    </source>
</evidence>
<keyword evidence="6" id="KW-0812">Transmembrane</keyword>
<keyword evidence="5" id="KW-1015">Disulfide bond</keyword>
<protein>
    <recommendedName>
        <fullName evidence="8">Knottins-like domain-containing protein</fullName>
    </recommendedName>
</protein>
<evidence type="ECO:0000256" key="2">
    <source>
        <dbReference type="ARBA" id="ARBA00022529"/>
    </source>
</evidence>
<evidence type="ECO:0000256" key="5">
    <source>
        <dbReference type="ARBA" id="ARBA00023157"/>
    </source>
</evidence>